<evidence type="ECO:0000256" key="1">
    <source>
        <dbReference type="SAM" id="MobiDB-lite"/>
    </source>
</evidence>
<feature type="region of interest" description="Disordered" evidence="1">
    <location>
        <begin position="124"/>
        <end position="144"/>
    </location>
</feature>
<proteinExistence type="predicted"/>
<accession>A0ABR1S716</accession>
<gene>
    <name evidence="2" type="ORF">PG991_004552</name>
</gene>
<name>A0ABR1S716_9PEZI</name>
<protein>
    <submittedName>
        <fullName evidence="2">Uncharacterized protein</fullName>
    </submittedName>
</protein>
<organism evidence="2 3">
    <name type="scientific">Apiospora marii</name>
    <dbReference type="NCBI Taxonomy" id="335849"/>
    <lineage>
        <taxon>Eukaryota</taxon>
        <taxon>Fungi</taxon>
        <taxon>Dikarya</taxon>
        <taxon>Ascomycota</taxon>
        <taxon>Pezizomycotina</taxon>
        <taxon>Sordariomycetes</taxon>
        <taxon>Xylariomycetidae</taxon>
        <taxon>Amphisphaeriales</taxon>
        <taxon>Apiosporaceae</taxon>
        <taxon>Apiospora</taxon>
    </lineage>
</organism>
<feature type="compositionally biased region" description="Basic and acidic residues" evidence="1">
    <location>
        <begin position="131"/>
        <end position="144"/>
    </location>
</feature>
<dbReference type="EMBL" id="JAQQWI010000007">
    <property type="protein sequence ID" value="KAK8027496.1"/>
    <property type="molecule type" value="Genomic_DNA"/>
</dbReference>
<dbReference type="Proteomes" id="UP001396898">
    <property type="component" value="Unassembled WGS sequence"/>
</dbReference>
<reference evidence="2 3" key="1">
    <citation type="submission" date="2023-01" db="EMBL/GenBank/DDBJ databases">
        <title>Analysis of 21 Apiospora genomes using comparative genomics revels a genus with tremendous synthesis potential of carbohydrate active enzymes and secondary metabolites.</title>
        <authorList>
            <person name="Sorensen T."/>
        </authorList>
    </citation>
    <scope>NUCLEOTIDE SEQUENCE [LARGE SCALE GENOMIC DNA]</scope>
    <source>
        <strain evidence="2 3">CBS 20057</strain>
    </source>
</reference>
<keyword evidence="3" id="KW-1185">Reference proteome</keyword>
<evidence type="ECO:0000313" key="3">
    <source>
        <dbReference type="Proteomes" id="UP001396898"/>
    </source>
</evidence>
<comment type="caution">
    <text evidence="2">The sequence shown here is derived from an EMBL/GenBank/DDBJ whole genome shotgun (WGS) entry which is preliminary data.</text>
</comment>
<sequence length="269" mass="30345">MDFDPELEQQMDVICLAMACSYFFRLLAPKIHGMMIRAAAPWSGHRLIMVGDYARGMPQEVEQSATDDEISRMSGDKDNKYWNLLYEWARKPENKQLFGNEDLWVGVWTQGIDQEDDGQKIEDQEAEDQANEGHEGAGQDMAGREHGSLELAKRLLKLLMAEIPAAFPPTSAKLVLRNLTAKEYVVEEDLAACGYHLGQAIFVQTQFTNDSSGLTDIGSYGEWVGHRFDVATLEDVEEDGWLNATDVAIELIGGEYRQYQEYYDEGSEV</sequence>
<evidence type="ECO:0000313" key="2">
    <source>
        <dbReference type="EMBL" id="KAK8027496.1"/>
    </source>
</evidence>